<accession>A0AA48L8D4</accession>
<proteinExistence type="inferred from homology"/>
<evidence type="ECO:0000256" key="2">
    <source>
        <dbReference type="SAM" id="MobiDB-lite"/>
    </source>
</evidence>
<dbReference type="RefSeq" id="XP_060459117.1">
    <property type="nucleotide sequence ID" value="XM_060602754.1"/>
</dbReference>
<reference evidence="3" key="1">
    <citation type="journal article" date="2023" name="BMC Genomics">
        <title>Chromosome-level genome assemblies of Cutaneotrichosporon spp. (Trichosporonales, Basidiomycota) reveal imbalanced evolution between nucleotide sequences and chromosome synteny.</title>
        <authorList>
            <person name="Kobayashi Y."/>
            <person name="Kayamori A."/>
            <person name="Aoki K."/>
            <person name="Shiwa Y."/>
            <person name="Matsutani M."/>
            <person name="Fujita N."/>
            <person name="Sugita T."/>
            <person name="Iwasaki W."/>
            <person name="Tanaka N."/>
            <person name="Takashima M."/>
        </authorList>
    </citation>
    <scope>NUCLEOTIDE SEQUENCE</scope>
    <source>
        <strain evidence="3">HIS019</strain>
    </source>
</reference>
<dbReference type="GeneID" id="85497722"/>
<feature type="region of interest" description="Disordered" evidence="2">
    <location>
        <begin position="1"/>
        <end position="70"/>
    </location>
</feature>
<dbReference type="Proteomes" id="UP001233271">
    <property type="component" value="Chromosome 6"/>
</dbReference>
<comment type="similarity">
    <text evidence="1">Belongs to the TTI2 family.</text>
</comment>
<sequence>MAIIDEVTGSHTRRQPPVTIEELPDSPCEAQPQPSTESATAPPPDSSFAAQLKAIASRLVPPDDPSGPAFQRTAAAALRELATAVTSPEWDKLSREDQSAAFLPAILLNFPSPLSPPSSPSSQPLVIPTPPDASSLALHLLQHPLRTTFSHPHLSAGTRARSRPHGGPNAMDDLHDDSAWKTPGVDNALAWCASQLSASEVERHLSLLLPPTLTMMDDWQPMWRDRGARVLASWIDKVDPEELRRRGLDTLLLKSLTHTLSLHNDPPLYHVFPVTLSIAEHLEGERKALAYADIVDRALVVGWTYASSSAVTVLVDIAQNAEALIGVLGAGVARWLKSIVPSLLAPLQHEPTPNRLGLYAANLSTLLALLKTLRGAGRVDRWRGRILDVVARVWVQVGKYGYSGKEKATADDVLGLTRDVYAEVAAQCPSVKTHEFAQLRALDSCFVPLVA</sequence>
<keyword evidence="4" id="KW-1185">Reference proteome</keyword>
<dbReference type="Pfam" id="PF10521">
    <property type="entry name" value="Tti2"/>
    <property type="match status" value="1"/>
</dbReference>
<dbReference type="GO" id="GO:0005634">
    <property type="term" value="C:nucleus"/>
    <property type="evidence" value="ECO:0007669"/>
    <property type="project" value="TreeGrafter"/>
</dbReference>
<evidence type="ECO:0000256" key="1">
    <source>
        <dbReference type="ARBA" id="ARBA00034736"/>
    </source>
</evidence>
<name>A0AA48L8D4_9TREE</name>
<gene>
    <name evidence="3" type="ORF">CcaverHIS019_0603110</name>
</gene>
<protein>
    <submittedName>
        <fullName evidence="3">Uncharacterized protein</fullName>
    </submittedName>
</protein>
<evidence type="ECO:0000313" key="4">
    <source>
        <dbReference type="Proteomes" id="UP001233271"/>
    </source>
</evidence>
<dbReference type="EMBL" id="AP028217">
    <property type="protein sequence ID" value="BEI93852.1"/>
    <property type="molecule type" value="Genomic_DNA"/>
</dbReference>
<evidence type="ECO:0000313" key="3">
    <source>
        <dbReference type="EMBL" id="BEI93852.1"/>
    </source>
</evidence>
<dbReference type="PANTHER" id="PTHR32226">
    <property type="entry name" value="TELO2-INTERACTING PROTEIN 2"/>
    <property type="match status" value="1"/>
</dbReference>
<dbReference type="GO" id="GO:0005829">
    <property type="term" value="C:cytosol"/>
    <property type="evidence" value="ECO:0007669"/>
    <property type="project" value="TreeGrafter"/>
</dbReference>
<organism evidence="3 4">
    <name type="scientific">Cutaneotrichosporon cavernicola</name>
    <dbReference type="NCBI Taxonomy" id="279322"/>
    <lineage>
        <taxon>Eukaryota</taxon>
        <taxon>Fungi</taxon>
        <taxon>Dikarya</taxon>
        <taxon>Basidiomycota</taxon>
        <taxon>Agaricomycotina</taxon>
        <taxon>Tremellomycetes</taxon>
        <taxon>Trichosporonales</taxon>
        <taxon>Trichosporonaceae</taxon>
        <taxon>Cutaneotrichosporon</taxon>
    </lineage>
</organism>
<dbReference type="GO" id="GO:0110078">
    <property type="term" value="C:TTT Hsp90 cochaperone complex"/>
    <property type="evidence" value="ECO:0007669"/>
    <property type="project" value="InterPro"/>
</dbReference>
<dbReference type="KEGG" id="ccac:CcaHIS019_0603110"/>
<dbReference type="PANTHER" id="PTHR32226:SF2">
    <property type="entry name" value="TELO2-INTERACTING PROTEIN 2"/>
    <property type="match status" value="1"/>
</dbReference>
<feature type="region of interest" description="Disordered" evidence="2">
    <location>
        <begin position="151"/>
        <end position="172"/>
    </location>
</feature>
<dbReference type="AlphaFoldDB" id="A0AA48L8D4"/>
<dbReference type="InterPro" id="IPR018870">
    <property type="entry name" value="Tti2"/>
</dbReference>